<reference evidence="1" key="1">
    <citation type="submission" date="2021-10" db="EMBL/GenBank/DDBJ databases">
        <title>Tropical sea cucumber genome reveals ecological adaptation and Cuvierian tubules defense mechanism.</title>
        <authorList>
            <person name="Chen T."/>
        </authorList>
    </citation>
    <scope>NUCLEOTIDE SEQUENCE</scope>
    <source>
        <strain evidence="1">Nanhai2018</strain>
        <tissue evidence="1">Muscle</tissue>
    </source>
</reference>
<dbReference type="EMBL" id="JAIZAY010000001">
    <property type="protein sequence ID" value="KAJ8050928.1"/>
    <property type="molecule type" value="Genomic_DNA"/>
</dbReference>
<comment type="caution">
    <text evidence="1">The sequence shown here is derived from an EMBL/GenBank/DDBJ whole genome shotgun (WGS) entry which is preliminary data.</text>
</comment>
<keyword evidence="2" id="KW-1185">Reference proteome</keyword>
<dbReference type="PANTHER" id="PTHR33198:SF20">
    <property type="entry name" value="RETROTRANSPOSON GAG DOMAIN-CONTAINING PROTEIN"/>
    <property type="match status" value="1"/>
</dbReference>
<proteinExistence type="predicted"/>
<evidence type="ECO:0000313" key="1">
    <source>
        <dbReference type="EMBL" id="KAJ8050928.1"/>
    </source>
</evidence>
<name>A0A9Q1CT40_HOLLE</name>
<protein>
    <submittedName>
        <fullName evidence="1">Uncharacterized protein</fullName>
    </submittedName>
</protein>
<organism evidence="1 2">
    <name type="scientific">Holothuria leucospilota</name>
    <name type="common">Black long sea cucumber</name>
    <name type="synonym">Mertensiothuria leucospilota</name>
    <dbReference type="NCBI Taxonomy" id="206669"/>
    <lineage>
        <taxon>Eukaryota</taxon>
        <taxon>Metazoa</taxon>
        <taxon>Echinodermata</taxon>
        <taxon>Eleutherozoa</taxon>
        <taxon>Echinozoa</taxon>
        <taxon>Holothuroidea</taxon>
        <taxon>Aspidochirotacea</taxon>
        <taxon>Aspidochirotida</taxon>
        <taxon>Holothuriidae</taxon>
        <taxon>Holothuria</taxon>
    </lineage>
</organism>
<dbReference type="OrthoDB" id="5982250at2759"/>
<dbReference type="PANTHER" id="PTHR33198">
    <property type="entry name" value="ANK_REP_REGION DOMAIN-CONTAINING PROTEIN-RELATED"/>
    <property type="match status" value="1"/>
</dbReference>
<accession>A0A9Q1CT40</accession>
<dbReference type="Proteomes" id="UP001152320">
    <property type="component" value="Chromosome 1"/>
</dbReference>
<sequence length="97" mass="11165">MLIYCLGEQAEEIYNSFTFPGAQVPGEGSTAQTSRPAERTFAEVKAKFENHFIARRNVIYKRAKFNQRSQLEGEKVDEFTTSLYELSIVIMVPLRRN</sequence>
<gene>
    <name evidence="1" type="ORF">HOLleu_04311</name>
</gene>
<evidence type="ECO:0000313" key="2">
    <source>
        <dbReference type="Proteomes" id="UP001152320"/>
    </source>
</evidence>
<dbReference type="AlphaFoldDB" id="A0A9Q1CT40"/>